<dbReference type="OrthoDB" id="438065at2759"/>
<reference evidence="2" key="1">
    <citation type="submission" date="2021-02" db="EMBL/GenBank/DDBJ databases">
        <authorList>
            <person name="Dougan E. K."/>
            <person name="Rhodes N."/>
            <person name="Thang M."/>
            <person name="Chan C."/>
        </authorList>
    </citation>
    <scope>NUCLEOTIDE SEQUENCE</scope>
</reference>
<dbReference type="EMBL" id="CAJNJA010058319">
    <property type="protein sequence ID" value="CAE7864807.1"/>
    <property type="molecule type" value="Genomic_DNA"/>
</dbReference>
<dbReference type="AlphaFoldDB" id="A0A813AEN1"/>
<name>A0A813AEN1_9DINO</name>
<accession>A0A813AEN1</accession>
<sequence length="252" mass="26658">ATAIKGTIQKEIASLESVNSSEARRAAEVLGDKCEDKNFDNLYRNALLEAGGVHLAVKLLSSKEPQEMASRLLMSLVKAGDCAKQALLEEPCAIPSLVEVLQKGTSNARSYSAAILRNLSDGSEARSKMVAQQEGAVKGLIGLVTAVINDAVSQRRATEALANLARYSGIQAGREALGKLAQLRLSRDEDLAEAATEALENLGRHSANQDAVAQAGGIQDILMFRGEGPAFQAPERFCFVQPVFSACSGSVS</sequence>
<evidence type="ECO:0000256" key="1">
    <source>
        <dbReference type="PROSITE-ProRule" id="PRU00259"/>
    </source>
</evidence>
<dbReference type="PANTHER" id="PTHR23315:SF7">
    <property type="entry name" value="U-BOX DOMAIN-CONTAINING PROTEIN 4"/>
    <property type="match status" value="1"/>
</dbReference>
<dbReference type="InterPro" id="IPR016024">
    <property type="entry name" value="ARM-type_fold"/>
</dbReference>
<feature type="non-terminal residue" evidence="2">
    <location>
        <position position="1"/>
    </location>
</feature>
<dbReference type="Proteomes" id="UP000601435">
    <property type="component" value="Unassembled WGS sequence"/>
</dbReference>
<comment type="caution">
    <text evidence="2">The sequence shown here is derived from an EMBL/GenBank/DDBJ whole genome shotgun (WGS) entry which is preliminary data.</text>
</comment>
<evidence type="ECO:0000313" key="3">
    <source>
        <dbReference type="Proteomes" id="UP000601435"/>
    </source>
</evidence>
<dbReference type="SUPFAM" id="SSF48371">
    <property type="entry name" value="ARM repeat"/>
    <property type="match status" value="1"/>
</dbReference>
<dbReference type="SMART" id="SM00185">
    <property type="entry name" value="ARM"/>
    <property type="match status" value="3"/>
</dbReference>
<dbReference type="Gene3D" id="1.25.10.10">
    <property type="entry name" value="Leucine-rich Repeat Variant"/>
    <property type="match status" value="1"/>
</dbReference>
<protein>
    <submittedName>
        <fullName evidence="2">VAC8 protein</fullName>
    </submittedName>
</protein>
<dbReference type="PANTHER" id="PTHR23315">
    <property type="entry name" value="U BOX DOMAIN-CONTAINING"/>
    <property type="match status" value="1"/>
</dbReference>
<keyword evidence="3" id="KW-1185">Reference proteome</keyword>
<evidence type="ECO:0000313" key="2">
    <source>
        <dbReference type="EMBL" id="CAE7864807.1"/>
    </source>
</evidence>
<feature type="repeat" description="ARM" evidence="1">
    <location>
        <begin position="175"/>
        <end position="217"/>
    </location>
</feature>
<dbReference type="InterPro" id="IPR011989">
    <property type="entry name" value="ARM-like"/>
</dbReference>
<dbReference type="InterPro" id="IPR000225">
    <property type="entry name" value="Armadillo"/>
</dbReference>
<organism evidence="2 3">
    <name type="scientific">Symbiodinium necroappetens</name>
    <dbReference type="NCBI Taxonomy" id="1628268"/>
    <lineage>
        <taxon>Eukaryota</taxon>
        <taxon>Sar</taxon>
        <taxon>Alveolata</taxon>
        <taxon>Dinophyceae</taxon>
        <taxon>Suessiales</taxon>
        <taxon>Symbiodiniaceae</taxon>
        <taxon>Symbiodinium</taxon>
    </lineage>
</organism>
<proteinExistence type="predicted"/>
<dbReference type="PROSITE" id="PS50176">
    <property type="entry name" value="ARM_REPEAT"/>
    <property type="match status" value="1"/>
</dbReference>
<gene>
    <name evidence="2" type="primary">VAC8</name>
    <name evidence="2" type="ORF">SNEC2469_LOCUS27581</name>
</gene>